<gene>
    <name evidence="1" type="ORF">FISHEDRAFT_7086</name>
</gene>
<proteinExistence type="predicted"/>
<sequence length="54" mass="5725">VSRTMPTLADPVLTVESSASIFHSYAMSTQFSAADASMTLLVPTNKAVIALPRK</sequence>
<keyword evidence="2" id="KW-1185">Reference proteome</keyword>
<accession>A0A0D7AB98</accession>
<dbReference type="EMBL" id="KN881996">
    <property type="protein sequence ID" value="KIY47221.1"/>
    <property type="molecule type" value="Genomic_DNA"/>
</dbReference>
<organism evidence="1 2">
    <name type="scientific">Fistulina hepatica ATCC 64428</name>
    <dbReference type="NCBI Taxonomy" id="1128425"/>
    <lineage>
        <taxon>Eukaryota</taxon>
        <taxon>Fungi</taxon>
        <taxon>Dikarya</taxon>
        <taxon>Basidiomycota</taxon>
        <taxon>Agaricomycotina</taxon>
        <taxon>Agaricomycetes</taxon>
        <taxon>Agaricomycetidae</taxon>
        <taxon>Agaricales</taxon>
        <taxon>Fistulinaceae</taxon>
        <taxon>Fistulina</taxon>
    </lineage>
</organism>
<protein>
    <recommendedName>
        <fullName evidence="3">FAS1 domain-containing protein</fullName>
    </recommendedName>
</protein>
<name>A0A0D7AB98_9AGAR</name>
<dbReference type="AlphaFoldDB" id="A0A0D7AB98"/>
<evidence type="ECO:0000313" key="1">
    <source>
        <dbReference type="EMBL" id="KIY47221.1"/>
    </source>
</evidence>
<feature type="non-terminal residue" evidence="1">
    <location>
        <position position="54"/>
    </location>
</feature>
<evidence type="ECO:0000313" key="2">
    <source>
        <dbReference type="Proteomes" id="UP000054144"/>
    </source>
</evidence>
<evidence type="ECO:0008006" key="3">
    <source>
        <dbReference type="Google" id="ProtNLM"/>
    </source>
</evidence>
<reference evidence="1 2" key="1">
    <citation type="journal article" date="2015" name="Fungal Genet. Biol.">
        <title>Evolution of novel wood decay mechanisms in Agaricales revealed by the genome sequences of Fistulina hepatica and Cylindrobasidium torrendii.</title>
        <authorList>
            <person name="Floudas D."/>
            <person name="Held B.W."/>
            <person name="Riley R."/>
            <person name="Nagy L.G."/>
            <person name="Koehler G."/>
            <person name="Ransdell A.S."/>
            <person name="Younus H."/>
            <person name="Chow J."/>
            <person name="Chiniquy J."/>
            <person name="Lipzen A."/>
            <person name="Tritt A."/>
            <person name="Sun H."/>
            <person name="Haridas S."/>
            <person name="LaButti K."/>
            <person name="Ohm R.A."/>
            <person name="Kues U."/>
            <person name="Blanchette R.A."/>
            <person name="Grigoriev I.V."/>
            <person name="Minto R.E."/>
            <person name="Hibbett D.S."/>
        </authorList>
    </citation>
    <scope>NUCLEOTIDE SEQUENCE [LARGE SCALE GENOMIC DNA]</scope>
    <source>
        <strain evidence="1 2">ATCC 64428</strain>
    </source>
</reference>
<dbReference type="OrthoDB" id="5551751at2759"/>
<dbReference type="Proteomes" id="UP000054144">
    <property type="component" value="Unassembled WGS sequence"/>
</dbReference>
<feature type="non-terminal residue" evidence="1">
    <location>
        <position position="1"/>
    </location>
</feature>